<reference evidence="3 4" key="1">
    <citation type="journal article" date="2017" name="ISME J.">
        <title>Potential for microbial H2 and metal transformations associated with novel bacteria and archaea in deep terrestrial subsurface sediments.</title>
        <authorList>
            <person name="Hernsdorf A.W."/>
            <person name="Amano Y."/>
            <person name="Miyakawa K."/>
            <person name="Ise K."/>
            <person name="Suzuki Y."/>
            <person name="Anantharaman K."/>
            <person name="Probst A."/>
            <person name="Burstein D."/>
            <person name="Thomas B.C."/>
            <person name="Banfield J.F."/>
        </authorList>
    </citation>
    <scope>NUCLEOTIDE SEQUENCE [LARGE SCALE GENOMIC DNA]</scope>
    <source>
        <strain evidence="3">HGW-Actinobacteria-3</strain>
    </source>
</reference>
<sequence>MRTRRMRKVAAALLSVLMLTTLMVFIAPSGAGACGYGKWYLPEGYTGGNFDTYILAQNPNDCEAKIKVRFMTDTGVTEPVEYEMKPLSRLTIKVNDIKGLEDANVSTMVEQLEGSGIVVERAMYFTYEDGKAGGSDSIGANQTSNSWYLAEGYTGEGFDTYILVMNPNEQVAHIEAKFITRPTTSGTGGIEPNYIVKKYDIDPMRRLTIHVDEIPGLEDTEVSTEIFSVPAGAGEGETAPGVVAERSMYFNYLGVNGGHCSIGAPASSNHWYLPEGRTAGEYDTYVLVMNPNSTRTHIDASFMVPANNAGGGREMKPHDPPDSTPETEPVSNKIVRKEFILEPFERYTIAVDKIEGLESTDVATMIQSCAASTEEGAGGECGNPVVVERAMYFTRGNNGDGHNTIGATMKREYWLLAEGYTAEKFDTWVLVMNPNASDVKVRITYLKPEGEPIVKDYEVKGLSRLTIPVDEIPGLEATEVSSKIQVLGTVDGRGAACEYGIIAERAMYFEYNGIVGGHCSLGVGEY</sequence>
<organism evidence="3 4">
    <name type="scientific">Candidatus Anoxymicrobium japonicum</name>
    <dbReference type="NCBI Taxonomy" id="2013648"/>
    <lineage>
        <taxon>Bacteria</taxon>
        <taxon>Bacillati</taxon>
        <taxon>Actinomycetota</taxon>
        <taxon>Candidatus Geothermincolia</taxon>
        <taxon>Candidatus Geothermincolales</taxon>
        <taxon>Candidatus Anoxymicrobiaceae</taxon>
        <taxon>Candidatus Anoxymicrobium</taxon>
    </lineage>
</organism>
<evidence type="ECO:0000313" key="4">
    <source>
        <dbReference type="Proteomes" id="UP000233654"/>
    </source>
</evidence>
<accession>A0A2N3G5S1</accession>
<evidence type="ECO:0000256" key="1">
    <source>
        <dbReference type="SAM" id="MobiDB-lite"/>
    </source>
</evidence>
<name>A0A2N3G5S1_9ACTN</name>
<keyword evidence="2" id="KW-0732">Signal</keyword>
<dbReference type="InterPro" id="IPR036698">
    <property type="entry name" value="TM1070-like_sf"/>
</dbReference>
<comment type="caution">
    <text evidence="3">The sequence shown here is derived from an EMBL/GenBank/DDBJ whole genome shotgun (WGS) entry which is preliminary data.</text>
</comment>
<dbReference type="PROSITE" id="PS51257">
    <property type="entry name" value="PROKAR_LIPOPROTEIN"/>
    <property type="match status" value="1"/>
</dbReference>
<dbReference type="AlphaFoldDB" id="A0A2N3G5S1"/>
<dbReference type="EMBL" id="PHEX01000041">
    <property type="protein sequence ID" value="PKQ27948.1"/>
    <property type="molecule type" value="Genomic_DNA"/>
</dbReference>
<dbReference type="Gene3D" id="2.60.290.11">
    <property type="entry name" value="TM1070-like"/>
    <property type="match status" value="3"/>
</dbReference>
<evidence type="ECO:0000313" key="3">
    <source>
        <dbReference type="EMBL" id="PKQ27948.1"/>
    </source>
</evidence>
<evidence type="ECO:0000256" key="2">
    <source>
        <dbReference type="SAM" id="SignalP"/>
    </source>
</evidence>
<protein>
    <submittedName>
        <fullName evidence="3">Uncharacterized protein</fullName>
    </submittedName>
</protein>
<dbReference type="Proteomes" id="UP000233654">
    <property type="component" value="Unassembled WGS sequence"/>
</dbReference>
<feature type="signal peptide" evidence="2">
    <location>
        <begin position="1"/>
        <end position="26"/>
    </location>
</feature>
<feature type="region of interest" description="Disordered" evidence="1">
    <location>
        <begin position="309"/>
        <end position="330"/>
    </location>
</feature>
<gene>
    <name evidence="3" type="ORF">CVT63_05250</name>
</gene>
<proteinExistence type="predicted"/>
<feature type="chain" id="PRO_5039712926" evidence="2">
    <location>
        <begin position="27"/>
        <end position="526"/>
    </location>
</feature>